<gene>
    <name evidence="1" type="ORF">E2C01_002133</name>
</gene>
<protein>
    <submittedName>
        <fullName evidence="1">Uncharacterized protein</fullName>
    </submittedName>
</protein>
<sequence length="196" mass="21792">MEMNPTMYVCIMPERTSACASVYTLLQSLALEAASDGEAILTGLEMLYYHTVTFTSFFNTFSILCWCREGHGVPLHPSVSSVMTQNKRQQICWSKEAVNTTQPSPGHHSWRLPFCTTKSTSAPVPQCVRSTSSASYISRELGSKQMLKSLGIGKTKGHILKHFFTASPLLLGLVEVAHVLDGVLYKFNDRLTILHY</sequence>
<comment type="caution">
    <text evidence="1">The sequence shown here is derived from an EMBL/GenBank/DDBJ whole genome shotgun (WGS) entry which is preliminary data.</text>
</comment>
<organism evidence="1 2">
    <name type="scientific">Portunus trituberculatus</name>
    <name type="common">Swimming crab</name>
    <name type="synonym">Neptunus trituberculatus</name>
    <dbReference type="NCBI Taxonomy" id="210409"/>
    <lineage>
        <taxon>Eukaryota</taxon>
        <taxon>Metazoa</taxon>
        <taxon>Ecdysozoa</taxon>
        <taxon>Arthropoda</taxon>
        <taxon>Crustacea</taxon>
        <taxon>Multicrustacea</taxon>
        <taxon>Malacostraca</taxon>
        <taxon>Eumalacostraca</taxon>
        <taxon>Eucarida</taxon>
        <taxon>Decapoda</taxon>
        <taxon>Pleocyemata</taxon>
        <taxon>Brachyura</taxon>
        <taxon>Eubrachyura</taxon>
        <taxon>Portunoidea</taxon>
        <taxon>Portunidae</taxon>
        <taxon>Portuninae</taxon>
        <taxon>Portunus</taxon>
    </lineage>
</organism>
<proteinExistence type="predicted"/>
<keyword evidence="2" id="KW-1185">Reference proteome</keyword>
<dbReference type="AlphaFoldDB" id="A0A5B7CJK4"/>
<accession>A0A5B7CJK4</accession>
<name>A0A5B7CJK4_PORTR</name>
<evidence type="ECO:0000313" key="2">
    <source>
        <dbReference type="Proteomes" id="UP000324222"/>
    </source>
</evidence>
<dbReference type="EMBL" id="VSRR010000073">
    <property type="protein sequence ID" value="MPC09520.1"/>
    <property type="molecule type" value="Genomic_DNA"/>
</dbReference>
<evidence type="ECO:0000313" key="1">
    <source>
        <dbReference type="EMBL" id="MPC09520.1"/>
    </source>
</evidence>
<reference evidence="1 2" key="1">
    <citation type="submission" date="2019-05" db="EMBL/GenBank/DDBJ databases">
        <title>Another draft genome of Portunus trituberculatus and its Hox gene families provides insights of decapod evolution.</title>
        <authorList>
            <person name="Jeong J.-H."/>
            <person name="Song I."/>
            <person name="Kim S."/>
            <person name="Choi T."/>
            <person name="Kim D."/>
            <person name="Ryu S."/>
            <person name="Kim W."/>
        </authorList>
    </citation>
    <scope>NUCLEOTIDE SEQUENCE [LARGE SCALE GENOMIC DNA]</scope>
    <source>
        <tissue evidence="1">Muscle</tissue>
    </source>
</reference>
<dbReference type="Proteomes" id="UP000324222">
    <property type="component" value="Unassembled WGS sequence"/>
</dbReference>